<keyword evidence="1" id="KW-0175">Coiled coil</keyword>
<evidence type="ECO:0000313" key="3">
    <source>
        <dbReference type="EMBL" id="CRZ11441.1"/>
    </source>
</evidence>
<name>A0A0H5RCG3_9EUKA</name>
<evidence type="ECO:0000256" key="1">
    <source>
        <dbReference type="SAM" id="Coils"/>
    </source>
</evidence>
<protein>
    <submittedName>
        <fullName evidence="3">Uncharacterized protein</fullName>
    </submittedName>
</protein>
<feature type="region of interest" description="Disordered" evidence="2">
    <location>
        <begin position="121"/>
        <end position="146"/>
    </location>
</feature>
<dbReference type="AlphaFoldDB" id="A0A0H5RCG3"/>
<feature type="coiled-coil region" evidence="1">
    <location>
        <begin position="9"/>
        <end position="75"/>
    </location>
</feature>
<proteinExistence type="predicted"/>
<evidence type="ECO:0000256" key="2">
    <source>
        <dbReference type="SAM" id="MobiDB-lite"/>
    </source>
</evidence>
<accession>A0A0H5RCG3</accession>
<organism evidence="3">
    <name type="scientific">Spongospora subterranea</name>
    <dbReference type="NCBI Taxonomy" id="70186"/>
    <lineage>
        <taxon>Eukaryota</taxon>
        <taxon>Sar</taxon>
        <taxon>Rhizaria</taxon>
        <taxon>Endomyxa</taxon>
        <taxon>Phytomyxea</taxon>
        <taxon>Plasmodiophorida</taxon>
        <taxon>Plasmodiophoridae</taxon>
        <taxon>Spongospora</taxon>
    </lineage>
</organism>
<sequence length="146" mass="17097">MQNKMVKLKQESKQEILQLESQISSEESMRQRESGDLIDRIADQENQVMNLTLQLKKLQATNRQLKDDRNRREMKVRTAMSGLRQALESELQNWDDDDFEQPARIHRRSRACNRSRILGSTETKNAMKTKDDADLDNNKQCNSMLS</sequence>
<dbReference type="EMBL" id="HACM01010999">
    <property type="protein sequence ID" value="CRZ11441.1"/>
    <property type="molecule type" value="Transcribed_RNA"/>
</dbReference>
<reference evidence="3" key="1">
    <citation type="submission" date="2015-04" db="EMBL/GenBank/DDBJ databases">
        <title>The genome sequence of the plant pathogenic Rhizarian Plasmodiophora brassicae reveals insights in its biotrophic life cycle and the origin of chitin synthesis.</title>
        <authorList>
            <person name="Schwelm A."/>
            <person name="Fogelqvist J."/>
            <person name="Knaust A."/>
            <person name="Julke S."/>
            <person name="Lilja T."/>
            <person name="Dhandapani V."/>
            <person name="Bonilla-Rosso G."/>
            <person name="Karlsson M."/>
            <person name="Shevchenko A."/>
            <person name="Choi S.R."/>
            <person name="Kim H.G."/>
            <person name="Park J.Y."/>
            <person name="Lim Y.P."/>
            <person name="Ludwig-Muller J."/>
            <person name="Dixelius C."/>
        </authorList>
    </citation>
    <scope>NUCLEOTIDE SEQUENCE</scope>
    <source>
        <tissue evidence="3">Potato root galls</tissue>
    </source>
</reference>